<keyword evidence="3" id="KW-1185">Reference proteome</keyword>
<evidence type="ECO:0000313" key="2">
    <source>
        <dbReference type="EMBL" id="ODN68734.1"/>
    </source>
</evidence>
<accession>A0A1E3GXJ6</accession>
<proteinExistence type="predicted"/>
<evidence type="ECO:0000256" key="1">
    <source>
        <dbReference type="SAM" id="SignalP"/>
    </source>
</evidence>
<reference evidence="2 3" key="1">
    <citation type="submission" date="2016-07" db="EMBL/GenBank/DDBJ databases">
        <title>Draft Genome Sequence of Methylobrevis pamukkalensis PK2.</title>
        <authorList>
            <person name="Vasilenko O.V."/>
            <person name="Doronina N.V."/>
            <person name="Shmareva M.N."/>
            <person name="Tarlachkov S.V."/>
            <person name="Mustakhimov I."/>
            <person name="Trotsenko Y.A."/>
        </authorList>
    </citation>
    <scope>NUCLEOTIDE SEQUENCE [LARGE SCALE GENOMIC DNA]</scope>
    <source>
        <strain evidence="2 3">PK2</strain>
    </source>
</reference>
<evidence type="ECO:0000313" key="3">
    <source>
        <dbReference type="Proteomes" id="UP000094622"/>
    </source>
</evidence>
<evidence type="ECO:0008006" key="4">
    <source>
        <dbReference type="Google" id="ProtNLM"/>
    </source>
</evidence>
<name>A0A1E3GXJ6_9HYPH</name>
<comment type="caution">
    <text evidence="2">The sequence shown here is derived from an EMBL/GenBank/DDBJ whole genome shotgun (WGS) entry which is preliminary data.</text>
</comment>
<organism evidence="2 3">
    <name type="scientific">Methylobrevis pamukkalensis</name>
    <dbReference type="NCBI Taxonomy" id="1439726"/>
    <lineage>
        <taxon>Bacteria</taxon>
        <taxon>Pseudomonadati</taxon>
        <taxon>Pseudomonadota</taxon>
        <taxon>Alphaproteobacteria</taxon>
        <taxon>Hyphomicrobiales</taxon>
        <taxon>Pleomorphomonadaceae</taxon>
        <taxon>Methylobrevis</taxon>
    </lineage>
</organism>
<keyword evidence="1" id="KW-0732">Signal</keyword>
<sequence>MSFNRTVLAAAVFAALTGAAVAAPYHPGYSDSEIRLRAQEARAANAQVTGTHGAALANAPAVSGAYHPGYSDSDVIRAEREARAANAQVIGTHGSAVATQAPAVSNAYHPGYSDSDWNLLNR</sequence>
<dbReference type="EMBL" id="MCRJ01000139">
    <property type="protein sequence ID" value="ODN68734.1"/>
    <property type="molecule type" value="Genomic_DNA"/>
</dbReference>
<protein>
    <recommendedName>
        <fullName evidence="4">DUF4148 domain-containing protein</fullName>
    </recommendedName>
</protein>
<feature type="chain" id="PRO_5009128755" description="DUF4148 domain-containing protein" evidence="1">
    <location>
        <begin position="23"/>
        <end position="122"/>
    </location>
</feature>
<gene>
    <name evidence="2" type="ORF">A6302_03966</name>
</gene>
<dbReference type="Proteomes" id="UP000094622">
    <property type="component" value="Unassembled WGS sequence"/>
</dbReference>
<dbReference type="AlphaFoldDB" id="A0A1E3GXJ6"/>
<dbReference type="RefSeq" id="WP_069308173.1">
    <property type="nucleotide sequence ID" value="NZ_MCRJ01000139.1"/>
</dbReference>
<feature type="signal peptide" evidence="1">
    <location>
        <begin position="1"/>
        <end position="22"/>
    </location>
</feature>